<comment type="caution">
    <text evidence="1">The sequence shown here is derived from an EMBL/GenBank/DDBJ whole genome shotgun (WGS) entry which is preliminary data.</text>
</comment>
<evidence type="ECO:0000313" key="1">
    <source>
        <dbReference type="EMBL" id="GEU49119.1"/>
    </source>
</evidence>
<organism evidence="1">
    <name type="scientific">Tanacetum cinerariifolium</name>
    <name type="common">Dalmatian daisy</name>
    <name type="synonym">Chrysanthemum cinerariifolium</name>
    <dbReference type="NCBI Taxonomy" id="118510"/>
    <lineage>
        <taxon>Eukaryota</taxon>
        <taxon>Viridiplantae</taxon>
        <taxon>Streptophyta</taxon>
        <taxon>Embryophyta</taxon>
        <taxon>Tracheophyta</taxon>
        <taxon>Spermatophyta</taxon>
        <taxon>Magnoliopsida</taxon>
        <taxon>eudicotyledons</taxon>
        <taxon>Gunneridae</taxon>
        <taxon>Pentapetalae</taxon>
        <taxon>asterids</taxon>
        <taxon>campanulids</taxon>
        <taxon>Asterales</taxon>
        <taxon>Asteraceae</taxon>
        <taxon>Asteroideae</taxon>
        <taxon>Anthemideae</taxon>
        <taxon>Anthemidinae</taxon>
        <taxon>Tanacetum</taxon>
    </lineage>
</organism>
<protein>
    <submittedName>
        <fullName evidence="1">Uncharacterized protein</fullName>
    </submittedName>
</protein>
<dbReference type="EMBL" id="BKCJ010002519">
    <property type="protein sequence ID" value="GEU49119.1"/>
    <property type="molecule type" value="Genomic_DNA"/>
</dbReference>
<sequence>MDLIAAAKNHFMELNELIELRDGAYENTRIYKERTMKWHDPRIRGDNDFKMHKGSLNQSGFSIQRIPVYGYGVQDLAGKEIDKVGEVSIIWNPTYVVVMIESRRIYNTHSYS</sequence>
<name>A0A6L2KJL3_TANCI</name>
<reference evidence="1" key="1">
    <citation type="journal article" date="2019" name="Sci. Rep.">
        <title>Draft genome of Tanacetum cinerariifolium, the natural source of mosquito coil.</title>
        <authorList>
            <person name="Yamashiro T."/>
            <person name="Shiraishi A."/>
            <person name="Satake H."/>
            <person name="Nakayama K."/>
        </authorList>
    </citation>
    <scope>NUCLEOTIDE SEQUENCE</scope>
</reference>
<gene>
    <name evidence="1" type="ORF">Tci_021097</name>
</gene>
<dbReference type="AlphaFoldDB" id="A0A6L2KJL3"/>
<accession>A0A6L2KJL3</accession>
<proteinExistence type="predicted"/>